<gene>
    <name evidence="2" type="ORF">EYS42_06080</name>
</gene>
<evidence type="ECO:0000313" key="2">
    <source>
        <dbReference type="EMBL" id="TBO32740.1"/>
    </source>
</evidence>
<evidence type="ECO:0000313" key="3">
    <source>
        <dbReference type="Proteomes" id="UP000292120"/>
    </source>
</evidence>
<evidence type="ECO:0008006" key="4">
    <source>
        <dbReference type="Google" id="ProtNLM"/>
    </source>
</evidence>
<feature type="chain" id="PRO_5020698368" description="DUF4384 domain-containing protein" evidence="1">
    <location>
        <begin position="24"/>
        <end position="178"/>
    </location>
</feature>
<evidence type="ECO:0000256" key="1">
    <source>
        <dbReference type="SAM" id="SignalP"/>
    </source>
</evidence>
<dbReference type="AlphaFoldDB" id="A0A4Q9H539"/>
<dbReference type="EMBL" id="SIXI01000002">
    <property type="protein sequence ID" value="TBO32740.1"/>
    <property type="molecule type" value="Genomic_DNA"/>
</dbReference>
<comment type="caution">
    <text evidence="2">The sequence shown here is derived from an EMBL/GenBank/DDBJ whole genome shotgun (WGS) entry which is preliminary data.</text>
</comment>
<feature type="signal peptide" evidence="1">
    <location>
        <begin position="1"/>
        <end position="23"/>
    </location>
</feature>
<keyword evidence="1" id="KW-0732">Signal</keyword>
<reference evidence="2 3" key="1">
    <citation type="submission" date="2019-02" db="EMBL/GenBank/DDBJ databases">
        <title>Aquabacterium sp. strain KMB7.</title>
        <authorList>
            <person name="Chen W.-M."/>
        </authorList>
    </citation>
    <scope>NUCLEOTIDE SEQUENCE [LARGE SCALE GENOMIC DNA]</scope>
    <source>
        <strain evidence="2 3">KMB7</strain>
    </source>
</reference>
<dbReference type="RefSeq" id="WP_130966951.1">
    <property type="nucleotide sequence ID" value="NZ_SIXI01000002.1"/>
</dbReference>
<keyword evidence="3" id="KW-1185">Reference proteome</keyword>
<dbReference type="Proteomes" id="UP000292120">
    <property type="component" value="Unassembled WGS sequence"/>
</dbReference>
<sequence length="178" mass="20173">MNKCLLPWAAVLAVALMGSAVWAQPVPYTPGRYSWKVDDGEIQLIAARYTNRNSFDERAYTFYFEPTDKKHLYVIPLNGAKPGETVLTTSSASGGEWLFSDLAVQRQGNALYLIKVRQDTKNGWAEPGDLTVERYVLKKGDEEEFPYQFIQKGKKTTPSAPRISVDEELRKQLKNLPR</sequence>
<accession>A0A4Q9H539</accession>
<proteinExistence type="predicted"/>
<name>A0A4Q9H539_9BURK</name>
<protein>
    <recommendedName>
        <fullName evidence="4">DUF4384 domain-containing protein</fullName>
    </recommendedName>
</protein>
<organism evidence="2 3">
    <name type="scientific">Aquabacterium lacunae</name>
    <dbReference type="NCBI Taxonomy" id="2528630"/>
    <lineage>
        <taxon>Bacteria</taxon>
        <taxon>Pseudomonadati</taxon>
        <taxon>Pseudomonadota</taxon>
        <taxon>Betaproteobacteria</taxon>
        <taxon>Burkholderiales</taxon>
        <taxon>Aquabacterium</taxon>
    </lineage>
</organism>